<protein>
    <submittedName>
        <fullName evidence="1">913_t:CDS:1</fullName>
    </submittedName>
</protein>
<dbReference type="EMBL" id="CAJVPW010000492">
    <property type="protein sequence ID" value="CAG8456204.1"/>
    <property type="molecule type" value="Genomic_DNA"/>
</dbReference>
<evidence type="ECO:0000313" key="1">
    <source>
        <dbReference type="EMBL" id="CAG8456204.1"/>
    </source>
</evidence>
<accession>A0ACA9K7F5</accession>
<name>A0ACA9K7F5_9GLOM</name>
<evidence type="ECO:0000313" key="2">
    <source>
        <dbReference type="Proteomes" id="UP000789366"/>
    </source>
</evidence>
<reference evidence="1" key="1">
    <citation type="submission" date="2021-06" db="EMBL/GenBank/DDBJ databases">
        <authorList>
            <person name="Kallberg Y."/>
            <person name="Tangrot J."/>
            <person name="Rosling A."/>
        </authorList>
    </citation>
    <scope>NUCLEOTIDE SEQUENCE</scope>
    <source>
        <strain evidence="1">28 12/20/2015</strain>
    </source>
</reference>
<sequence length="489" mass="56680">MPYAIFYCPYCGKSERRSSDLVQLVACQACSTTISPYSSCYKFEENNYKCLLCVSCGLSGIKEEEKLKKKLKKSEQEKQTNERLLSHCAQCRKKSTLYHYIFDRRTKKLTQSTSNATDANNQIVFCTKEHCFQFFREAAQNKKKKEQARLGKKKAKEQALRREFLLKLVEAISKGYDVSEYISSGEWDEEELEILLAALEAKKEEINQNNQSQDNQEELRKSEEELKETQKQAQSEPEPAEDRGDDDNNRPEPGNIPSSSGLPTQNNSEGNCTFCKKALSSTEKTLNYLIEEPNYKFLSETDIDNNSRLSQHSKNFFKVLIKAKQGEDGGIDNLPISSQEKQDLWDIYNEAKNKPKKKYTFKCHDCGKTHEDDYKWSYCHHCLSRNIEVFQNGVKDHHGGTLGYSSLPIGNYEEIKGHRQIKKELSQREQGFLYFRLIGSGNRYIDFSDYYYTKKVENRKGTWQNIIGKAVPNLIVGKFGEHYYLYDYQ</sequence>
<comment type="caution">
    <text evidence="1">The sequence shown here is derived from an EMBL/GenBank/DDBJ whole genome shotgun (WGS) entry which is preliminary data.</text>
</comment>
<proteinExistence type="predicted"/>
<dbReference type="Proteomes" id="UP000789366">
    <property type="component" value="Unassembled WGS sequence"/>
</dbReference>
<keyword evidence="2" id="KW-1185">Reference proteome</keyword>
<gene>
    <name evidence="1" type="ORF">SPELUC_LOCUS1045</name>
</gene>
<organism evidence="1 2">
    <name type="scientific">Cetraspora pellucida</name>
    <dbReference type="NCBI Taxonomy" id="1433469"/>
    <lineage>
        <taxon>Eukaryota</taxon>
        <taxon>Fungi</taxon>
        <taxon>Fungi incertae sedis</taxon>
        <taxon>Mucoromycota</taxon>
        <taxon>Glomeromycotina</taxon>
        <taxon>Glomeromycetes</taxon>
        <taxon>Diversisporales</taxon>
        <taxon>Gigasporaceae</taxon>
        <taxon>Cetraspora</taxon>
    </lineage>
</organism>